<dbReference type="PANTHER" id="PTHR32089">
    <property type="entry name" value="METHYL-ACCEPTING CHEMOTAXIS PROTEIN MCPB"/>
    <property type="match status" value="1"/>
</dbReference>
<dbReference type="Gene3D" id="1.10.287.950">
    <property type="entry name" value="Methyl-accepting chemotaxis protein"/>
    <property type="match status" value="1"/>
</dbReference>
<dbReference type="InterPro" id="IPR003660">
    <property type="entry name" value="HAMP_dom"/>
</dbReference>
<dbReference type="SUPFAM" id="SSF58104">
    <property type="entry name" value="Methyl-accepting chemotaxis protein (MCP) signaling domain"/>
    <property type="match status" value="1"/>
</dbReference>
<evidence type="ECO:0000256" key="5">
    <source>
        <dbReference type="ARBA" id="ARBA00029447"/>
    </source>
</evidence>
<sequence>MKLRTQTLGMLLIMALVPMVAVGAVSNYVSMQALSSVHELTAQSAVKTAMETIESQKRTATMLANQAAQRNDLALALLHRNQQEIAQIVDPVYQTLKKEGVSVLEIGSAMGAVEYRAHNPGQFGDNKYTNPTISLALSNGLTVSAVEEGKSGLAIRGVAPVRINDIVKGTITVGFSVDQLFADQLKTMTGGEITFYGGETKAASVSTLPGLMADGDPERIDDPEMVDTLFEQQDPMKKEGEIEGVPYELLYLPLTDFDKNKTLGVLRVAISQEEMVAAQKETMLYSVVLSVLVIALALVVAVRSSNRIVRPMQAVMEGMRDAADGRLRDIEPVKSSGELKELQEYYGTMVHNVRGLLQKAEETATLVADYTHELHRGTQEATAAAEQVTAAIEEVAKGSEHQNDSLQRANDRLSEVVLSLQSISGRADALRDLAHQVDAASHTGGGTMKRTREEMDSIHRHVTQTAQTMNRLGEQSQRIGHIVDLISNIAGQTNLLALNAAIEAARAGEQGRGFAVVADEVRKLAEQSGLAAQEIAVLVQEIRARIEDSIEGMQQGLDAVAGGEAAVAAAERAFAIVGDGLRGVTDSIVEVSALTESASEQAHAVEDEFQSIATASEQAVGSSEEVTASIEEQTATMNMLETSMADLNRLAEELRQAVGRFQFE</sequence>
<dbReference type="PANTHER" id="PTHR32089:SF112">
    <property type="entry name" value="LYSOZYME-LIKE PROTEIN-RELATED"/>
    <property type="match status" value="1"/>
</dbReference>
<evidence type="ECO:0000256" key="7">
    <source>
        <dbReference type="SAM" id="Coils"/>
    </source>
</evidence>
<dbReference type="Gene3D" id="6.10.340.10">
    <property type="match status" value="1"/>
</dbReference>
<organism evidence="11 12">
    <name type="scientific">Tumebacillus lacus</name>
    <dbReference type="NCBI Taxonomy" id="2995335"/>
    <lineage>
        <taxon>Bacteria</taxon>
        <taxon>Bacillati</taxon>
        <taxon>Bacillota</taxon>
        <taxon>Bacilli</taxon>
        <taxon>Bacillales</taxon>
        <taxon>Alicyclobacillaceae</taxon>
        <taxon>Tumebacillus</taxon>
    </lineage>
</organism>
<evidence type="ECO:0000256" key="4">
    <source>
        <dbReference type="ARBA" id="ARBA00023224"/>
    </source>
</evidence>
<keyword evidence="3 8" id="KW-0472">Membrane</keyword>
<evidence type="ECO:0000259" key="9">
    <source>
        <dbReference type="PROSITE" id="PS50111"/>
    </source>
</evidence>
<feature type="domain" description="HAMP" evidence="10">
    <location>
        <begin position="306"/>
        <end position="358"/>
    </location>
</feature>
<dbReference type="SMART" id="SM00304">
    <property type="entry name" value="HAMP"/>
    <property type="match status" value="1"/>
</dbReference>
<dbReference type="Gene3D" id="3.30.450.20">
    <property type="entry name" value="PAS domain"/>
    <property type="match status" value="1"/>
</dbReference>
<keyword evidence="7" id="KW-0175">Coiled coil</keyword>
<dbReference type="InterPro" id="IPR029151">
    <property type="entry name" value="Sensor-like_sf"/>
</dbReference>
<keyword evidence="12" id="KW-1185">Reference proteome</keyword>
<comment type="caution">
    <text evidence="11">The sequence shown here is derived from an EMBL/GenBank/DDBJ whole genome shotgun (WGS) entry which is preliminary data.</text>
</comment>
<dbReference type="InterPro" id="IPR004089">
    <property type="entry name" value="MCPsignal_dom"/>
</dbReference>
<dbReference type="CDD" id="cd11386">
    <property type="entry name" value="MCP_signal"/>
    <property type="match status" value="1"/>
</dbReference>
<gene>
    <name evidence="11" type="ORF">OS242_04130</name>
</gene>
<dbReference type="EMBL" id="JAPMLT010000001">
    <property type="protein sequence ID" value="MCX7569147.1"/>
    <property type="molecule type" value="Genomic_DNA"/>
</dbReference>
<keyword evidence="2" id="KW-1003">Cell membrane</keyword>
<protein>
    <submittedName>
        <fullName evidence="11">Methyl-accepting chemotaxis protein</fullName>
    </submittedName>
</protein>
<dbReference type="InterPro" id="IPR029150">
    <property type="entry name" value="dCache_3"/>
</dbReference>
<evidence type="ECO:0000256" key="3">
    <source>
        <dbReference type="ARBA" id="ARBA00023136"/>
    </source>
</evidence>
<evidence type="ECO:0000256" key="2">
    <source>
        <dbReference type="ARBA" id="ARBA00022475"/>
    </source>
</evidence>
<evidence type="ECO:0000256" key="1">
    <source>
        <dbReference type="ARBA" id="ARBA00004236"/>
    </source>
</evidence>
<feature type="domain" description="Methyl-accepting transducer" evidence="9">
    <location>
        <begin position="377"/>
        <end position="634"/>
    </location>
</feature>
<feature type="transmembrane region" description="Helical" evidence="8">
    <location>
        <begin position="283"/>
        <end position="302"/>
    </location>
</feature>
<dbReference type="Pfam" id="PF14827">
    <property type="entry name" value="dCache_3"/>
    <property type="match status" value="1"/>
</dbReference>
<feature type="coiled-coil region" evidence="7">
    <location>
        <begin position="630"/>
        <end position="657"/>
    </location>
</feature>
<dbReference type="RefSeq" id="WP_267150367.1">
    <property type="nucleotide sequence ID" value="NZ_JAPMLT010000001.1"/>
</dbReference>
<dbReference type="SUPFAM" id="SSF103190">
    <property type="entry name" value="Sensory domain-like"/>
    <property type="match status" value="1"/>
</dbReference>
<evidence type="ECO:0000259" key="10">
    <source>
        <dbReference type="PROSITE" id="PS50885"/>
    </source>
</evidence>
<keyword evidence="8" id="KW-1133">Transmembrane helix</keyword>
<evidence type="ECO:0000313" key="11">
    <source>
        <dbReference type="EMBL" id="MCX7569147.1"/>
    </source>
</evidence>
<keyword evidence="4 6" id="KW-0807">Transducer</keyword>
<comment type="subcellular location">
    <subcellularLocation>
        <location evidence="1">Cell membrane</location>
    </subcellularLocation>
</comment>
<reference evidence="11 12" key="1">
    <citation type="submission" date="2022-11" db="EMBL/GenBank/DDBJ databases">
        <title>Study of microbial diversity in lake waters.</title>
        <authorList>
            <person name="Zhang J."/>
        </authorList>
    </citation>
    <scope>NUCLEOTIDE SEQUENCE [LARGE SCALE GENOMIC DNA]</scope>
    <source>
        <strain evidence="11 12">DT12</strain>
    </source>
</reference>
<evidence type="ECO:0000256" key="8">
    <source>
        <dbReference type="SAM" id="Phobius"/>
    </source>
</evidence>
<dbReference type="SMART" id="SM00283">
    <property type="entry name" value="MA"/>
    <property type="match status" value="1"/>
</dbReference>
<comment type="similarity">
    <text evidence="5">Belongs to the methyl-accepting chemotaxis (MCP) protein family.</text>
</comment>
<keyword evidence="8" id="KW-0812">Transmembrane</keyword>
<evidence type="ECO:0000256" key="6">
    <source>
        <dbReference type="PROSITE-ProRule" id="PRU00284"/>
    </source>
</evidence>
<proteinExistence type="inferred from homology"/>
<dbReference type="Pfam" id="PF00015">
    <property type="entry name" value="MCPsignal"/>
    <property type="match status" value="1"/>
</dbReference>
<name>A0ABT3WWU2_9BACL</name>
<accession>A0ABT3WWU2</accession>
<dbReference type="PROSITE" id="PS50885">
    <property type="entry name" value="HAMP"/>
    <property type="match status" value="1"/>
</dbReference>
<dbReference type="Proteomes" id="UP001208017">
    <property type="component" value="Unassembled WGS sequence"/>
</dbReference>
<dbReference type="PROSITE" id="PS50111">
    <property type="entry name" value="CHEMOTAXIS_TRANSDUC_2"/>
    <property type="match status" value="1"/>
</dbReference>
<evidence type="ECO:0000313" key="12">
    <source>
        <dbReference type="Proteomes" id="UP001208017"/>
    </source>
</evidence>